<comment type="caution">
    <text evidence="7">Lacks conserved residue(s) required for the propagation of feature annotation.</text>
</comment>
<dbReference type="GO" id="GO:0005615">
    <property type="term" value="C:extracellular space"/>
    <property type="evidence" value="ECO:0007669"/>
    <property type="project" value="TreeGrafter"/>
</dbReference>
<dbReference type="SMART" id="SM00211">
    <property type="entry name" value="TY"/>
    <property type="match status" value="1"/>
</dbReference>
<evidence type="ECO:0000256" key="2">
    <source>
        <dbReference type="ARBA" id="ARBA00022525"/>
    </source>
</evidence>
<keyword evidence="3" id="KW-0732">Signal</keyword>
<dbReference type="GO" id="GO:0005518">
    <property type="term" value="F:collagen binding"/>
    <property type="evidence" value="ECO:0007669"/>
    <property type="project" value="TreeGrafter"/>
</dbReference>
<evidence type="ECO:0000256" key="6">
    <source>
        <dbReference type="ARBA" id="ARBA00023180"/>
    </source>
</evidence>
<evidence type="ECO:0000313" key="10">
    <source>
        <dbReference type="EMBL" id="KAK2158701.1"/>
    </source>
</evidence>
<dbReference type="GO" id="GO:0050840">
    <property type="term" value="F:extracellular matrix binding"/>
    <property type="evidence" value="ECO:0007669"/>
    <property type="project" value="TreeGrafter"/>
</dbReference>
<dbReference type="InterPro" id="IPR036857">
    <property type="entry name" value="Thyroglobulin_1_sf"/>
</dbReference>
<dbReference type="InterPro" id="IPR019577">
    <property type="entry name" value="SPARC/Testican_Ca-bd-dom"/>
</dbReference>
<evidence type="ECO:0000256" key="5">
    <source>
        <dbReference type="ARBA" id="ARBA00023157"/>
    </source>
</evidence>
<keyword evidence="6" id="KW-0325">Glycoprotein</keyword>
<dbReference type="PROSITE" id="PS00018">
    <property type="entry name" value="EF_HAND_1"/>
    <property type="match status" value="2"/>
</dbReference>
<dbReference type="PROSITE" id="PS51162">
    <property type="entry name" value="THYROGLOBULIN_1_2"/>
    <property type="match status" value="1"/>
</dbReference>
<keyword evidence="4" id="KW-0106">Calcium</keyword>
<keyword evidence="5 7" id="KW-1015">Disulfide bond</keyword>
<dbReference type="PROSITE" id="PS00484">
    <property type="entry name" value="THYROGLOBULIN_1_1"/>
    <property type="match status" value="1"/>
</dbReference>
<dbReference type="AlphaFoldDB" id="A0AAD9JT75"/>
<dbReference type="Pfam" id="PF10591">
    <property type="entry name" value="SPARC_Ca_bdg"/>
    <property type="match status" value="1"/>
</dbReference>
<dbReference type="Gene3D" id="4.10.800.10">
    <property type="entry name" value="Thyroglobulin type-1"/>
    <property type="match status" value="1"/>
</dbReference>
<dbReference type="EMBL" id="JAODUP010000165">
    <property type="protein sequence ID" value="KAK2158701.1"/>
    <property type="molecule type" value="Genomic_DNA"/>
</dbReference>
<evidence type="ECO:0000256" key="4">
    <source>
        <dbReference type="ARBA" id="ARBA00022837"/>
    </source>
</evidence>
<dbReference type="PANTHER" id="PTHR13866">
    <property type="entry name" value="SPARC OSTEONECTIN"/>
    <property type="match status" value="1"/>
</dbReference>
<dbReference type="SUPFAM" id="SSF57610">
    <property type="entry name" value="Thyroglobulin type-1 domain"/>
    <property type="match status" value="1"/>
</dbReference>
<dbReference type="Proteomes" id="UP001208570">
    <property type="component" value="Unassembled WGS sequence"/>
</dbReference>
<feature type="region of interest" description="Disordered" evidence="8">
    <location>
        <begin position="59"/>
        <end position="80"/>
    </location>
</feature>
<evidence type="ECO:0000256" key="7">
    <source>
        <dbReference type="PROSITE-ProRule" id="PRU00500"/>
    </source>
</evidence>
<feature type="compositionally biased region" description="Basic residues" evidence="8">
    <location>
        <begin position="59"/>
        <end position="68"/>
    </location>
</feature>
<comment type="caution">
    <text evidence="10">The sequence shown here is derived from an EMBL/GenBank/DDBJ whole genome shotgun (WGS) entry which is preliminary data.</text>
</comment>
<feature type="compositionally biased region" description="Basic and acidic residues" evidence="8">
    <location>
        <begin position="69"/>
        <end position="79"/>
    </location>
</feature>
<evidence type="ECO:0000259" key="9">
    <source>
        <dbReference type="PROSITE" id="PS51162"/>
    </source>
</evidence>
<name>A0AAD9JT75_9ANNE</name>
<dbReference type="InterPro" id="IPR011992">
    <property type="entry name" value="EF-hand-dom_pair"/>
</dbReference>
<dbReference type="InterPro" id="IPR000716">
    <property type="entry name" value="Thyroglobulin_1"/>
</dbReference>
<dbReference type="GO" id="GO:0005509">
    <property type="term" value="F:calcium ion binding"/>
    <property type="evidence" value="ECO:0007669"/>
    <property type="project" value="InterPro"/>
</dbReference>
<evidence type="ECO:0000256" key="1">
    <source>
        <dbReference type="ARBA" id="ARBA00004613"/>
    </source>
</evidence>
<dbReference type="Pfam" id="PF00086">
    <property type="entry name" value="Thyroglobulin_1"/>
    <property type="match status" value="1"/>
</dbReference>
<dbReference type="CDD" id="cd00191">
    <property type="entry name" value="TY"/>
    <property type="match status" value="1"/>
</dbReference>
<evidence type="ECO:0000256" key="8">
    <source>
        <dbReference type="SAM" id="MobiDB-lite"/>
    </source>
</evidence>
<evidence type="ECO:0000256" key="3">
    <source>
        <dbReference type="ARBA" id="ARBA00022729"/>
    </source>
</evidence>
<dbReference type="PANTHER" id="PTHR13866:SF30">
    <property type="match status" value="1"/>
</dbReference>
<comment type="subcellular location">
    <subcellularLocation>
        <location evidence="1">Secreted</location>
    </subcellularLocation>
</comment>
<proteinExistence type="predicted"/>
<gene>
    <name evidence="10" type="ORF">LSH36_165g04022</name>
</gene>
<organism evidence="10 11">
    <name type="scientific">Paralvinella palmiformis</name>
    <dbReference type="NCBI Taxonomy" id="53620"/>
    <lineage>
        <taxon>Eukaryota</taxon>
        <taxon>Metazoa</taxon>
        <taxon>Spiralia</taxon>
        <taxon>Lophotrochozoa</taxon>
        <taxon>Annelida</taxon>
        <taxon>Polychaeta</taxon>
        <taxon>Sedentaria</taxon>
        <taxon>Canalipalpata</taxon>
        <taxon>Terebellida</taxon>
        <taxon>Terebelliformia</taxon>
        <taxon>Alvinellidae</taxon>
        <taxon>Paralvinella</taxon>
    </lineage>
</organism>
<reference evidence="10" key="1">
    <citation type="journal article" date="2023" name="Mol. Biol. Evol.">
        <title>Third-Generation Sequencing Reveals the Adaptive Role of the Epigenome in Three Deep-Sea Polychaetes.</title>
        <authorList>
            <person name="Perez M."/>
            <person name="Aroh O."/>
            <person name="Sun Y."/>
            <person name="Lan Y."/>
            <person name="Juniper S.K."/>
            <person name="Young C.R."/>
            <person name="Angers B."/>
            <person name="Qian P.Y."/>
        </authorList>
    </citation>
    <scope>NUCLEOTIDE SEQUENCE</scope>
    <source>
        <strain evidence="10">P08H-3</strain>
    </source>
</reference>
<dbReference type="SUPFAM" id="SSF47473">
    <property type="entry name" value="EF-hand"/>
    <property type="match status" value="1"/>
</dbReference>
<sequence>MMKKHSRLNKVMPEKMGSKKHSAQKKMTVNEDLTAQHKRAHRMARKIKNKAEKFQKKFQEKKRHHLHHLKDGNDQKKSASDISIITPLPLKPTHNQMKYCSNKDLEIMGKRLLDWFKVIQDQAEHPHVIQKRNSKKKELHEQDECICQAPVRSEFLRLDKDHNDVLSVSELSTLETNGYEHCVKPFIDSCDHDKDGTLSDREWCCCFADVLPPCLTEMKKVPATLTMGEPIVLPDFDVGFFSVGAFVPQCDSDGFYKPVQCHGSTGYCWCVDRNGLTIEGTHTRGMPDCEVGKTDKSDNTITEDLE</sequence>
<keyword evidence="11" id="KW-1185">Reference proteome</keyword>
<feature type="region of interest" description="Disordered" evidence="8">
    <location>
        <begin position="1"/>
        <end position="41"/>
    </location>
</feature>
<feature type="disulfide bond" evidence="7">
    <location>
        <begin position="261"/>
        <end position="268"/>
    </location>
</feature>
<feature type="domain" description="Thyroglobulin type-1" evidence="9">
    <location>
        <begin position="211"/>
        <end position="289"/>
    </location>
</feature>
<dbReference type="InterPro" id="IPR018247">
    <property type="entry name" value="EF_Hand_1_Ca_BS"/>
</dbReference>
<accession>A0AAD9JT75</accession>
<protein>
    <recommendedName>
        <fullName evidence="9">Thyroglobulin type-1 domain-containing protein</fullName>
    </recommendedName>
</protein>
<keyword evidence="2" id="KW-0964">Secreted</keyword>
<dbReference type="FunFam" id="4.10.800.10:FF:000001">
    <property type="entry name" value="Testican-3 isoform 2"/>
    <property type="match status" value="1"/>
</dbReference>
<evidence type="ECO:0000313" key="11">
    <source>
        <dbReference type="Proteomes" id="UP001208570"/>
    </source>
</evidence>
<dbReference type="Gene3D" id="1.10.238.10">
    <property type="entry name" value="EF-hand"/>
    <property type="match status" value="1"/>
</dbReference>